<dbReference type="PANTHER" id="PTHR11036:SF127">
    <property type="entry name" value="SEMAPHORIN-1A"/>
    <property type="match status" value="1"/>
</dbReference>
<dbReference type="Ensembl" id="ENSEBUT00000004824.1">
    <property type="protein sequence ID" value="ENSEBUP00000004389.1"/>
    <property type="gene ID" value="ENSEBUG00000003111.1"/>
</dbReference>
<evidence type="ECO:0000256" key="3">
    <source>
        <dbReference type="SAM" id="SignalP"/>
    </source>
</evidence>
<keyword evidence="6" id="KW-1185">Reference proteome</keyword>
<dbReference type="GO" id="GO:0071526">
    <property type="term" value="P:semaphorin-plexin signaling pathway"/>
    <property type="evidence" value="ECO:0007669"/>
    <property type="project" value="TreeGrafter"/>
</dbReference>
<dbReference type="GeneTree" id="ENSGT00940000165085"/>
<dbReference type="GO" id="GO:0045499">
    <property type="term" value="F:chemorepellent activity"/>
    <property type="evidence" value="ECO:0007669"/>
    <property type="project" value="TreeGrafter"/>
</dbReference>
<sequence>MAFLLLQWLFTWVVLGTAQGIRPAVPRLRLSYRELLKAGGAVPLVAVADATTIERLVVNEEGGWLIAGARDSIFLLNPNNINRKPVKLPWHPSHKQFEHCVLAGKDAKTECANFVRVVETINTTHMYVCGTGAYDPTCAFLDTRITTRAVTGPPSLVHFESGKGRCPYGPRQTLATVIAGRELYAATTSDFMAADPGLFRSMPGTHSRPSLRSEPQEASWLNEPQFVAAFEVPESLDPAEDKVYIFFSERAWGASGGEKHALYARVARVCKNDNGGQHSLVNKWTTFLKARLMCSVPGPDGVHTHFDLLRDVYILQTKDKHNPVFYGLFSMTRYHQETTSKICCCIT</sequence>
<accession>A0A8C4NBN1</accession>
<dbReference type="GO" id="GO:0005886">
    <property type="term" value="C:plasma membrane"/>
    <property type="evidence" value="ECO:0007669"/>
    <property type="project" value="TreeGrafter"/>
</dbReference>
<comment type="caution">
    <text evidence="2">Lacks conserved residue(s) required for the propagation of feature annotation.</text>
</comment>
<dbReference type="SUPFAM" id="SSF101912">
    <property type="entry name" value="Sema domain"/>
    <property type="match status" value="1"/>
</dbReference>
<dbReference type="GO" id="GO:0007411">
    <property type="term" value="P:axon guidance"/>
    <property type="evidence" value="ECO:0007669"/>
    <property type="project" value="TreeGrafter"/>
</dbReference>
<dbReference type="Proteomes" id="UP000694388">
    <property type="component" value="Unplaced"/>
</dbReference>
<feature type="domain" description="Sema" evidence="4">
    <location>
        <begin position="27"/>
        <end position="347"/>
    </location>
</feature>
<proteinExistence type="predicted"/>
<dbReference type="InterPro" id="IPR036352">
    <property type="entry name" value="Semap_dom_sf"/>
</dbReference>
<dbReference type="InterPro" id="IPR001627">
    <property type="entry name" value="Semap_dom"/>
</dbReference>
<keyword evidence="3" id="KW-0732">Signal</keyword>
<dbReference type="GO" id="GO:0030215">
    <property type="term" value="F:semaphorin receptor binding"/>
    <property type="evidence" value="ECO:0007669"/>
    <property type="project" value="InterPro"/>
</dbReference>
<dbReference type="InterPro" id="IPR027231">
    <property type="entry name" value="Semaphorin"/>
</dbReference>
<evidence type="ECO:0000313" key="6">
    <source>
        <dbReference type="Proteomes" id="UP000694388"/>
    </source>
</evidence>
<dbReference type="PROSITE" id="PS51004">
    <property type="entry name" value="SEMA"/>
    <property type="match status" value="1"/>
</dbReference>
<evidence type="ECO:0000256" key="1">
    <source>
        <dbReference type="ARBA" id="ARBA00023180"/>
    </source>
</evidence>
<dbReference type="PANTHER" id="PTHR11036">
    <property type="entry name" value="SEMAPHORIN"/>
    <property type="match status" value="1"/>
</dbReference>
<protein>
    <recommendedName>
        <fullName evidence="4">Sema domain-containing protein</fullName>
    </recommendedName>
</protein>
<dbReference type="SMART" id="SM00630">
    <property type="entry name" value="Sema"/>
    <property type="match status" value="1"/>
</dbReference>
<reference evidence="5" key="2">
    <citation type="submission" date="2025-09" db="UniProtKB">
        <authorList>
            <consortium name="Ensembl"/>
        </authorList>
    </citation>
    <scope>IDENTIFICATION</scope>
</reference>
<dbReference type="GO" id="GO:0030335">
    <property type="term" value="P:positive regulation of cell migration"/>
    <property type="evidence" value="ECO:0007669"/>
    <property type="project" value="TreeGrafter"/>
</dbReference>
<dbReference type="AlphaFoldDB" id="A0A8C4NBN1"/>
<reference evidence="5" key="1">
    <citation type="submission" date="2025-08" db="UniProtKB">
        <authorList>
            <consortium name="Ensembl"/>
        </authorList>
    </citation>
    <scope>IDENTIFICATION</scope>
</reference>
<name>A0A8C4NBN1_EPTBU</name>
<evidence type="ECO:0000259" key="4">
    <source>
        <dbReference type="PROSITE" id="PS51004"/>
    </source>
</evidence>
<evidence type="ECO:0000313" key="5">
    <source>
        <dbReference type="Ensembl" id="ENSEBUP00000004389.1"/>
    </source>
</evidence>
<feature type="chain" id="PRO_5034647641" description="Sema domain-containing protein" evidence="3">
    <location>
        <begin position="19"/>
        <end position="347"/>
    </location>
</feature>
<dbReference type="OMA" id="MICHIEL"/>
<dbReference type="InterPro" id="IPR015943">
    <property type="entry name" value="WD40/YVTN_repeat-like_dom_sf"/>
</dbReference>
<dbReference type="Gene3D" id="2.130.10.10">
    <property type="entry name" value="YVTN repeat-like/Quinoprotein amine dehydrogenase"/>
    <property type="match status" value="1"/>
</dbReference>
<keyword evidence="1" id="KW-0325">Glycoprotein</keyword>
<feature type="signal peptide" evidence="3">
    <location>
        <begin position="1"/>
        <end position="18"/>
    </location>
</feature>
<evidence type="ECO:0000256" key="2">
    <source>
        <dbReference type="PROSITE-ProRule" id="PRU00352"/>
    </source>
</evidence>
<dbReference type="GO" id="GO:0001755">
    <property type="term" value="P:neural crest cell migration"/>
    <property type="evidence" value="ECO:0007669"/>
    <property type="project" value="TreeGrafter"/>
</dbReference>
<organism evidence="5 6">
    <name type="scientific">Eptatretus burgeri</name>
    <name type="common">Inshore hagfish</name>
    <dbReference type="NCBI Taxonomy" id="7764"/>
    <lineage>
        <taxon>Eukaryota</taxon>
        <taxon>Metazoa</taxon>
        <taxon>Chordata</taxon>
        <taxon>Craniata</taxon>
        <taxon>Vertebrata</taxon>
        <taxon>Cyclostomata</taxon>
        <taxon>Myxini</taxon>
        <taxon>Myxiniformes</taxon>
        <taxon>Myxinidae</taxon>
        <taxon>Eptatretinae</taxon>
        <taxon>Eptatretus</taxon>
    </lineage>
</organism>